<dbReference type="GO" id="GO:0015221">
    <property type="term" value="F:lipopolysaccharide transmembrane transporter activity"/>
    <property type="evidence" value="ECO:0007669"/>
    <property type="project" value="InterPro"/>
</dbReference>
<evidence type="ECO:0000256" key="3">
    <source>
        <dbReference type="ARBA" id="ARBA00022692"/>
    </source>
</evidence>
<keyword evidence="2" id="KW-0997">Cell inner membrane</keyword>
<organism evidence="6">
    <name type="scientific">marine sediment metagenome</name>
    <dbReference type="NCBI Taxonomy" id="412755"/>
    <lineage>
        <taxon>unclassified sequences</taxon>
        <taxon>metagenomes</taxon>
        <taxon>ecological metagenomes</taxon>
    </lineage>
</organism>
<keyword evidence="3" id="KW-0812">Transmembrane</keyword>
<dbReference type="GO" id="GO:0005886">
    <property type="term" value="C:plasma membrane"/>
    <property type="evidence" value="ECO:0007669"/>
    <property type="project" value="InterPro"/>
</dbReference>
<sequence length="192" mass="21351">MKLSVPRYLLTGLLWLIGVALALSVGYWNIRPASFTPLTSSAAARPDFYIDNARIQALNEQGKTTYELTTTHAVHQVEDGSTHLQQPKLLFYRGGDPAPWLLESDEGLVTEDGDRVDLAQNVLLKQELNSQPTRRLTTSALTLFPARDYAETDQDVKIEAARSVTTATGMKLFLNDGRLQLLSTVRGQHEVR</sequence>
<name>A0A0F9U5P6_9ZZZZ</name>
<keyword evidence="4" id="KW-1133">Transmembrane helix</keyword>
<dbReference type="AlphaFoldDB" id="A0A0F9U5P6"/>
<keyword evidence="5" id="KW-0472">Membrane</keyword>
<evidence type="ECO:0000256" key="2">
    <source>
        <dbReference type="ARBA" id="ARBA00022519"/>
    </source>
</evidence>
<dbReference type="NCBIfam" id="TIGR04409">
    <property type="entry name" value="LptC_YrbK"/>
    <property type="match status" value="1"/>
</dbReference>
<dbReference type="Gene3D" id="2.60.450.10">
    <property type="entry name" value="Lipopolysaccharide (LPS) transport protein A like domain"/>
    <property type="match status" value="1"/>
</dbReference>
<dbReference type="Pfam" id="PF06835">
    <property type="entry name" value="LptC"/>
    <property type="match status" value="1"/>
</dbReference>
<dbReference type="HAMAP" id="MF_01915">
    <property type="entry name" value="LPS_assembly_LptC"/>
    <property type="match status" value="1"/>
</dbReference>
<evidence type="ECO:0000256" key="4">
    <source>
        <dbReference type="ARBA" id="ARBA00022989"/>
    </source>
</evidence>
<dbReference type="PANTHER" id="PTHR37481">
    <property type="entry name" value="LIPOPOLYSACCHARIDE EXPORT SYSTEM PROTEIN LPTC"/>
    <property type="match status" value="1"/>
</dbReference>
<dbReference type="InterPro" id="IPR026265">
    <property type="entry name" value="LptC"/>
</dbReference>
<evidence type="ECO:0008006" key="7">
    <source>
        <dbReference type="Google" id="ProtNLM"/>
    </source>
</evidence>
<evidence type="ECO:0000313" key="6">
    <source>
        <dbReference type="EMBL" id="KKN88520.1"/>
    </source>
</evidence>
<evidence type="ECO:0000256" key="1">
    <source>
        <dbReference type="ARBA" id="ARBA00022475"/>
    </source>
</evidence>
<dbReference type="InterPro" id="IPR052363">
    <property type="entry name" value="LPS_export_LptC"/>
</dbReference>
<dbReference type="InterPro" id="IPR010664">
    <property type="entry name" value="LipoPS_assembly_LptC-rel"/>
</dbReference>
<proteinExistence type="inferred from homology"/>
<evidence type="ECO:0000256" key="5">
    <source>
        <dbReference type="ARBA" id="ARBA00023136"/>
    </source>
</evidence>
<dbReference type="EMBL" id="LAZR01000128">
    <property type="protein sequence ID" value="KKN88520.1"/>
    <property type="molecule type" value="Genomic_DNA"/>
</dbReference>
<protein>
    <recommendedName>
        <fullName evidence="7">Lipopolysaccharide export system protein LptC</fullName>
    </recommendedName>
</protein>
<accession>A0A0F9U5P6</accession>
<dbReference type="GO" id="GO:0030288">
    <property type="term" value="C:outer membrane-bounded periplasmic space"/>
    <property type="evidence" value="ECO:0007669"/>
    <property type="project" value="TreeGrafter"/>
</dbReference>
<reference evidence="6" key="1">
    <citation type="journal article" date="2015" name="Nature">
        <title>Complex archaea that bridge the gap between prokaryotes and eukaryotes.</title>
        <authorList>
            <person name="Spang A."/>
            <person name="Saw J.H."/>
            <person name="Jorgensen S.L."/>
            <person name="Zaremba-Niedzwiedzka K."/>
            <person name="Martijn J."/>
            <person name="Lind A.E."/>
            <person name="van Eijk R."/>
            <person name="Schleper C."/>
            <person name="Guy L."/>
            <person name="Ettema T.J."/>
        </authorList>
    </citation>
    <scope>NUCLEOTIDE SEQUENCE</scope>
</reference>
<comment type="caution">
    <text evidence="6">The sequence shown here is derived from an EMBL/GenBank/DDBJ whole genome shotgun (WGS) entry which is preliminary data.</text>
</comment>
<gene>
    <name evidence="6" type="ORF">LCGC14_0248170</name>
</gene>
<keyword evidence="1" id="KW-1003">Cell membrane</keyword>
<dbReference type="PANTHER" id="PTHR37481:SF1">
    <property type="entry name" value="LIPOPOLYSACCHARIDE EXPORT SYSTEM PROTEIN LPTC"/>
    <property type="match status" value="1"/>
</dbReference>
<dbReference type="GO" id="GO:0017089">
    <property type="term" value="F:glycolipid transfer activity"/>
    <property type="evidence" value="ECO:0007669"/>
    <property type="project" value="TreeGrafter"/>
</dbReference>